<accession>A0A0K2UIK7</accession>
<evidence type="ECO:0000313" key="1">
    <source>
        <dbReference type="EMBL" id="CDW38063.1"/>
    </source>
</evidence>
<dbReference type="EMBL" id="HACA01020702">
    <property type="protein sequence ID" value="CDW38063.1"/>
    <property type="molecule type" value="Transcribed_RNA"/>
</dbReference>
<sequence>MEDALVQMSRDITLQAAFNSKTLVDFWISLAREYTQLPQTTPDSIWLHLLVPVTYVKNLRTNIHVSLSFDL</sequence>
<name>A0A0K2UIK7_LEPSM</name>
<reference evidence="1" key="1">
    <citation type="submission" date="2014-05" db="EMBL/GenBank/DDBJ databases">
        <authorList>
            <person name="Chronopoulou M."/>
        </authorList>
    </citation>
    <scope>NUCLEOTIDE SEQUENCE</scope>
    <source>
        <tissue evidence="1">Whole organism</tissue>
    </source>
</reference>
<organism evidence="1">
    <name type="scientific">Lepeophtheirus salmonis</name>
    <name type="common">Salmon louse</name>
    <name type="synonym">Caligus salmonis</name>
    <dbReference type="NCBI Taxonomy" id="72036"/>
    <lineage>
        <taxon>Eukaryota</taxon>
        <taxon>Metazoa</taxon>
        <taxon>Ecdysozoa</taxon>
        <taxon>Arthropoda</taxon>
        <taxon>Crustacea</taxon>
        <taxon>Multicrustacea</taxon>
        <taxon>Hexanauplia</taxon>
        <taxon>Copepoda</taxon>
        <taxon>Siphonostomatoida</taxon>
        <taxon>Caligidae</taxon>
        <taxon>Lepeophtheirus</taxon>
    </lineage>
</organism>
<protein>
    <submittedName>
        <fullName evidence="1">Uncharacterized protein</fullName>
    </submittedName>
</protein>
<proteinExistence type="predicted"/>
<dbReference type="AlphaFoldDB" id="A0A0K2UIK7"/>